<dbReference type="GeneID" id="9686941"/>
<evidence type="ECO:0000313" key="2">
    <source>
        <dbReference type="EMBL" id="EEH54368.1"/>
    </source>
</evidence>
<evidence type="ECO:0000313" key="3">
    <source>
        <dbReference type="Proteomes" id="UP000001876"/>
    </source>
</evidence>
<feature type="compositionally biased region" description="Acidic residues" evidence="1">
    <location>
        <begin position="132"/>
        <end position="142"/>
    </location>
</feature>
<dbReference type="OMA" id="RTHNDEM"/>
<dbReference type="AlphaFoldDB" id="C1N132"/>
<dbReference type="KEGG" id="mpp:MICPUCDRAFT_63001"/>
<feature type="region of interest" description="Disordered" evidence="1">
    <location>
        <begin position="124"/>
        <end position="174"/>
    </location>
</feature>
<dbReference type="OrthoDB" id="10486679at2759"/>
<name>C1N132_MICPC</name>
<reference evidence="2 3" key="1">
    <citation type="journal article" date="2009" name="Science">
        <title>Green evolution and dynamic adaptations revealed by genomes of the marine picoeukaryotes Micromonas.</title>
        <authorList>
            <person name="Worden A.Z."/>
            <person name="Lee J.H."/>
            <person name="Mock T."/>
            <person name="Rouze P."/>
            <person name="Simmons M.P."/>
            <person name="Aerts A.L."/>
            <person name="Allen A.E."/>
            <person name="Cuvelier M.L."/>
            <person name="Derelle E."/>
            <person name="Everett M.V."/>
            <person name="Foulon E."/>
            <person name="Grimwood J."/>
            <person name="Gundlach H."/>
            <person name="Henrissat B."/>
            <person name="Napoli C."/>
            <person name="McDonald S.M."/>
            <person name="Parker M.S."/>
            <person name="Rombauts S."/>
            <person name="Salamov A."/>
            <person name="Von Dassow P."/>
            <person name="Badger J.H."/>
            <person name="Coutinho P.M."/>
            <person name="Demir E."/>
            <person name="Dubchak I."/>
            <person name="Gentemann C."/>
            <person name="Eikrem W."/>
            <person name="Gready J.E."/>
            <person name="John U."/>
            <person name="Lanier W."/>
            <person name="Lindquist E.A."/>
            <person name="Lucas S."/>
            <person name="Mayer K.F."/>
            <person name="Moreau H."/>
            <person name="Not F."/>
            <person name="Otillar R."/>
            <person name="Panaud O."/>
            <person name="Pangilinan J."/>
            <person name="Paulsen I."/>
            <person name="Piegu B."/>
            <person name="Poliakov A."/>
            <person name="Robbens S."/>
            <person name="Schmutz J."/>
            <person name="Toulza E."/>
            <person name="Wyss T."/>
            <person name="Zelensky A."/>
            <person name="Zhou K."/>
            <person name="Armbrust E.V."/>
            <person name="Bhattacharya D."/>
            <person name="Goodenough U.W."/>
            <person name="Van de Peer Y."/>
            <person name="Grigoriev I.V."/>
        </authorList>
    </citation>
    <scope>NUCLEOTIDE SEQUENCE [LARGE SCALE GENOMIC DNA]</scope>
    <source>
        <strain evidence="2 3">CCMP1545</strain>
    </source>
</reference>
<dbReference type="EMBL" id="GG663744">
    <property type="protein sequence ID" value="EEH54368.1"/>
    <property type="molecule type" value="Genomic_DNA"/>
</dbReference>
<accession>C1N132</accession>
<protein>
    <submittedName>
        <fullName evidence="2">Predicted protein</fullName>
    </submittedName>
</protein>
<gene>
    <name evidence="2" type="ORF">MICPUCDRAFT_63001</name>
</gene>
<organism evidence="3">
    <name type="scientific">Micromonas pusilla (strain CCMP1545)</name>
    <name type="common">Picoplanktonic green alga</name>
    <dbReference type="NCBI Taxonomy" id="564608"/>
    <lineage>
        <taxon>Eukaryota</taxon>
        <taxon>Viridiplantae</taxon>
        <taxon>Chlorophyta</taxon>
        <taxon>Mamiellophyceae</taxon>
        <taxon>Mamiellales</taxon>
        <taxon>Mamiellaceae</taxon>
        <taxon>Micromonas</taxon>
    </lineage>
</organism>
<dbReference type="Proteomes" id="UP000001876">
    <property type="component" value="Unassembled WGS sequence"/>
</dbReference>
<evidence type="ECO:0000256" key="1">
    <source>
        <dbReference type="SAM" id="MobiDB-lite"/>
    </source>
</evidence>
<dbReference type="RefSeq" id="XP_003061738.1">
    <property type="nucleotide sequence ID" value="XM_003061692.1"/>
</dbReference>
<proteinExistence type="predicted"/>
<keyword evidence="3" id="KW-1185">Reference proteome</keyword>
<sequence>MGQKQKLREEKKASAASGVDCATLEKTSKAAYDRKNVAEVIARMKALAKEDTDRFAKMGLHETIERLEQSQKVAATIDAALAVEMTRKRALLGCFLSNEMTPPAPAAAAPTPTLHGAGVGDAVAKKTTAGGDGDDGEEEDEVANAKRQLAESQAEARRKLSVAKSTRTHNDEMVDALRAKGVTVPSEGVAAGG</sequence>